<proteinExistence type="predicted"/>
<name>A0A1X7TD97_AMPQE</name>
<sequence>MVRKNKTAFRPSLDPKGTLSSILTIKLASTEPAHKYEPAKDVIRKAKSATWEYNKAHRK</sequence>
<evidence type="ECO:0000313" key="1">
    <source>
        <dbReference type="EnsemblMetazoa" id="Aqu2.1.12437_001"/>
    </source>
</evidence>
<reference evidence="1" key="1">
    <citation type="submission" date="2017-05" db="UniProtKB">
        <authorList>
            <consortium name="EnsemblMetazoa"/>
        </authorList>
    </citation>
    <scope>IDENTIFICATION</scope>
</reference>
<accession>A0A1X7TD97</accession>
<dbReference type="InParanoid" id="A0A1X7TD97"/>
<dbReference type="EnsemblMetazoa" id="Aqu2.1.12437_001">
    <property type="protein sequence ID" value="Aqu2.1.12437_001"/>
    <property type="gene ID" value="Aqu2.1.12437"/>
</dbReference>
<organism evidence="1">
    <name type="scientific">Amphimedon queenslandica</name>
    <name type="common">Sponge</name>
    <dbReference type="NCBI Taxonomy" id="400682"/>
    <lineage>
        <taxon>Eukaryota</taxon>
        <taxon>Metazoa</taxon>
        <taxon>Porifera</taxon>
        <taxon>Demospongiae</taxon>
        <taxon>Heteroscleromorpha</taxon>
        <taxon>Haplosclerida</taxon>
        <taxon>Niphatidae</taxon>
        <taxon>Amphimedon</taxon>
    </lineage>
</organism>
<dbReference type="AlphaFoldDB" id="A0A1X7TD97"/>
<protein>
    <submittedName>
        <fullName evidence="1">Uncharacterized protein</fullName>
    </submittedName>
</protein>